<evidence type="ECO:0000313" key="3">
    <source>
        <dbReference type="Proteomes" id="UP001239445"/>
    </source>
</evidence>
<dbReference type="Gene3D" id="3.20.20.150">
    <property type="entry name" value="Divalent-metal-dependent TIM barrel enzymes"/>
    <property type="match status" value="1"/>
</dbReference>
<gene>
    <name evidence="2" type="ORF">QBC47DRAFT_424885</name>
</gene>
<dbReference type="PANTHER" id="PTHR12110">
    <property type="entry name" value="HYDROXYPYRUVATE ISOMERASE"/>
    <property type="match status" value="1"/>
</dbReference>
<dbReference type="Proteomes" id="UP001239445">
    <property type="component" value="Unassembled WGS sequence"/>
</dbReference>
<evidence type="ECO:0000259" key="1">
    <source>
        <dbReference type="Pfam" id="PF01261"/>
    </source>
</evidence>
<name>A0AAJ0F2W4_9PEZI</name>
<reference evidence="2" key="1">
    <citation type="submission" date="2023-06" db="EMBL/GenBank/DDBJ databases">
        <title>Genome-scale phylogeny and comparative genomics of the fungal order Sordariales.</title>
        <authorList>
            <consortium name="Lawrence Berkeley National Laboratory"/>
            <person name="Hensen N."/>
            <person name="Bonometti L."/>
            <person name="Westerberg I."/>
            <person name="Brannstrom I.O."/>
            <person name="Guillou S."/>
            <person name="Cros-Aarteil S."/>
            <person name="Calhoun S."/>
            <person name="Haridas S."/>
            <person name="Kuo A."/>
            <person name="Mondo S."/>
            <person name="Pangilinan J."/>
            <person name="Riley R."/>
            <person name="Labutti K."/>
            <person name="Andreopoulos B."/>
            <person name="Lipzen A."/>
            <person name="Chen C."/>
            <person name="Yanf M."/>
            <person name="Daum C."/>
            <person name="Ng V."/>
            <person name="Clum A."/>
            <person name="Steindorff A."/>
            <person name="Ohm R."/>
            <person name="Martin F."/>
            <person name="Silar P."/>
            <person name="Natvig D."/>
            <person name="Lalanne C."/>
            <person name="Gautier V."/>
            <person name="Ament-Velasquez S.L."/>
            <person name="Kruys A."/>
            <person name="Hutchinson M.I."/>
            <person name="Powell A.J."/>
            <person name="Barry K."/>
            <person name="Miller A.N."/>
            <person name="Grigoriev I.V."/>
            <person name="Debuchy R."/>
            <person name="Gladieux P."/>
            <person name="Thoren M.H."/>
            <person name="Johannesson H."/>
        </authorList>
    </citation>
    <scope>NUCLEOTIDE SEQUENCE</scope>
    <source>
        <strain evidence="2">PSN4</strain>
    </source>
</reference>
<dbReference type="InterPro" id="IPR050312">
    <property type="entry name" value="IolE/XylAMocC-like"/>
</dbReference>
<dbReference type="PANTHER" id="PTHR12110:SF56">
    <property type="entry name" value="DEHYDRATASE, PUTATIVE (AFU_ORTHOLOGUE AFUA_6G08740)-RELATED"/>
    <property type="match status" value="1"/>
</dbReference>
<dbReference type="InterPro" id="IPR013022">
    <property type="entry name" value="Xyl_isomerase-like_TIM-brl"/>
</dbReference>
<keyword evidence="2" id="KW-0413">Isomerase</keyword>
<proteinExistence type="predicted"/>
<sequence length="358" mass="39891">MPVAFASCSIGSPKHTLHQKIEAITQNKFTGIELSFPDLISYANQHFGREIAEDDYPSLCEAATLVRHLCESHNLQILVLQPFSNFEGHPRDSPAREDAFARARGWIRIMEAAGTKMLQVGSSDTPDDAMTADRDMLAADLAELADMLAEHGFRLAYENWCWATRAPRWRDVWDIVQRTNRSNVGLCLDTFQTAGGEWGDPTTEDGRAAGWERYTTSLKDLAGTVPADRIFFVQISDAYPMQPPLDAAPDPETGLRPRGRWSHDYRPLPYDGGYLPIRQFVEAVLATGYRGWWSIEVFDSRAGEKYGGDLFKFAAKARESYRKLMGDAMLSEAVSGAGLWLGAYSGKRSTTAAARLRP</sequence>
<feature type="domain" description="Xylose isomerase-like TIM barrel" evidence="1">
    <location>
        <begin position="23"/>
        <end position="305"/>
    </location>
</feature>
<dbReference type="SUPFAM" id="SSF51658">
    <property type="entry name" value="Xylose isomerase-like"/>
    <property type="match status" value="1"/>
</dbReference>
<organism evidence="2 3">
    <name type="scientific">Echria macrotheca</name>
    <dbReference type="NCBI Taxonomy" id="438768"/>
    <lineage>
        <taxon>Eukaryota</taxon>
        <taxon>Fungi</taxon>
        <taxon>Dikarya</taxon>
        <taxon>Ascomycota</taxon>
        <taxon>Pezizomycotina</taxon>
        <taxon>Sordariomycetes</taxon>
        <taxon>Sordariomycetidae</taxon>
        <taxon>Sordariales</taxon>
        <taxon>Schizotheciaceae</taxon>
        <taxon>Echria</taxon>
    </lineage>
</organism>
<dbReference type="InterPro" id="IPR036237">
    <property type="entry name" value="Xyl_isomerase-like_sf"/>
</dbReference>
<comment type="caution">
    <text evidence="2">The sequence shown here is derived from an EMBL/GenBank/DDBJ whole genome shotgun (WGS) entry which is preliminary data.</text>
</comment>
<accession>A0AAJ0F2W4</accession>
<dbReference type="AlphaFoldDB" id="A0AAJ0F2W4"/>
<dbReference type="EMBL" id="MU839839">
    <property type="protein sequence ID" value="KAK1752801.1"/>
    <property type="molecule type" value="Genomic_DNA"/>
</dbReference>
<keyword evidence="3" id="KW-1185">Reference proteome</keyword>
<dbReference type="GO" id="GO:0016853">
    <property type="term" value="F:isomerase activity"/>
    <property type="evidence" value="ECO:0007669"/>
    <property type="project" value="UniProtKB-KW"/>
</dbReference>
<protein>
    <submittedName>
        <fullName evidence="2">Xylose isomerase-like protein</fullName>
    </submittedName>
</protein>
<evidence type="ECO:0000313" key="2">
    <source>
        <dbReference type="EMBL" id="KAK1752801.1"/>
    </source>
</evidence>
<dbReference type="Pfam" id="PF01261">
    <property type="entry name" value="AP_endonuc_2"/>
    <property type="match status" value="1"/>
</dbReference>